<gene>
    <name evidence="10" type="ORF">METZ01_LOCUS417733</name>
</gene>
<evidence type="ECO:0000313" key="10">
    <source>
        <dbReference type="EMBL" id="SVD64879.1"/>
    </source>
</evidence>
<evidence type="ECO:0000256" key="6">
    <source>
        <dbReference type="ARBA" id="ARBA00022839"/>
    </source>
</evidence>
<dbReference type="GO" id="GO:0006281">
    <property type="term" value="P:DNA repair"/>
    <property type="evidence" value="ECO:0007669"/>
    <property type="project" value="UniProtKB-KW"/>
</dbReference>
<evidence type="ECO:0000256" key="2">
    <source>
        <dbReference type="ARBA" id="ARBA00022741"/>
    </source>
</evidence>
<keyword evidence="6" id="KW-0269">Exonuclease</keyword>
<keyword evidence="4" id="KW-0378">Hydrolase</keyword>
<keyword evidence="2" id="KW-0547">Nucleotide-binding</keyword>
<dbReference type="InterPro" id="IPR027417">
    <property type="entry name" value="P-loop_NTPase"/>
</dbReference>
<keyword evidence="8" id="KW-0238">DNA-binding</keyword>
<accession>A0A382X218</accession>
<dbReference type="EMBL" id="UINC01164172">
    <property type="protein sequence ID" value="SVD64879.1"/>
    <property type="molecule type" value="Genomic_DNA"/>
</dbReference>
<dbReference type="AlphaFoldDB" id="A0A382X218"/>
<dbReference type="PANTHER" id="PTHR30591:SF1">
    <property type="entry name" value="RECBCD ENZYME SUBUNIT RECC"/>
    <property type="match status" value="1"/>
</dbReference>
<protein>
    <submittedName>
        <fullName evidence="10">Uncharacterized protein</fullName>
    </submittedName>
</protein>
<evidence type="ECO:0000256" key="5">
    <source>
        <dbReference type="ARBA" id="ARBA00022806"/>
    </source>
</evidence>
<keyword evidence="5" id="KW-0347">Helicase</keyword>
<dbReference type="GO" id="GO:0004386">
    <property type="term" value="F:helicase activity"/>
    <property type="evidence" value="ECO:0007669"/>
    <property type="project" value="UniProtKB-KW"/>
</dbReference>
<evidence type="ECO:0000256" key="8">
    <source>
        <dbReference type="ARBA" id="ARBA00023125"/>
    </source>
</evidence>
<feature type="non-terminal residue" evidence="10">
    <location>
        <position position="220"/>
    </location>
</feature>
<dbReference type="InterPro" id="IPR013986">
    <property type="entry name" value="DExx_box_DNA_helicase_dom_sf"/>
</dbReference>
<dbReference type="Gene3D" id="3.40.50.10930">
    <property type="match status" value="1"/>
</dbReference>
<keyword evidence="7" id="KW-0067">ATP-binding</keyword>
<dbReference type="PANTHER" id="PTHR30591">
    <property type="entry name" value="RECBCD ENZYME SUBUNIT RECC"/>
    <property type="match status" value="1"/>
</dbReference>
<feature type="non-terminal residue" evidence="10">
    <location>
        <position position="1"/>
    </location>
</feature>
<dbReference type="GO" id="GO:0006310">
    <property type="term" value="P:DNA recombination"/>
    <property type="evidence" value="ECO:0007669"/>
    <property type="project" value="TreeGrafter"/>
</dbReference>
<dbReference type="GO" id="GO:0005524">
    <property type="term" value="F:ATP binding"/>
    <property type="evidence" value="ECO:0007669"/>
    <property type="project" value="UniProtKB-KW"/>
</dbReference>
<dbReference type="GO" id="GO:0004527">
    <property type="term" value="F:exonuclease activity"/>
    <property type="evidence" value="ECO:0007669"/>
    <property type="project" value="UniProtKB-KW"/>
</dbReference>
<keyword evidence="3" id="KW-0227">DNA damage</keyword>
<organism evidence="10">
    <name type="scientific">marine metagenome</name>
    <dbReference type="NCBI Taxonomy" id="408172"/>
    <lineage>
        <taxon>unclassified sequences</taxon>
        <taxon>metagenomes</taxon>
        <taxon>ecological metagenomes</taxon>
    </lineage>
</organism>
<dbReference type="GO" id="GO:0003677">
    <property type="term" value="F:DNA binding"/>
    <property type="evidence" value="ECO:0007669"/>
    <property type="project" value="UniProtKB-KW"/>
</dbReference>
<dbReference type="Pfam" id="PF04257">
    <property type="entry name" value="Exonuc_V_gamma"/>
    <property type="match status" value="1"/>
</dbReference>
<keyword evidence="1" id="KW-0540">Nuclease</keyword>
<name>A0A382X218_9ZZZZ</name>
<evidence type="ECO:0000256" key="9">
    <source>
        <dbReference type="ARBA" id="ARBA00023204"/>
    </source>
</evidence>
<evidence type="ECO:0000256" key="3">
    <source>
        <dbReference type="ARBA" id="ARBA00022763"/>
    </source>
</evidence>
<evidence type="ECO:0000256" key="1">
    <source>
        <dbReference type="ARBA" id="ARBA00022722"/>
    </source>
</evidence>
<reference evidence="10" key="1">
    <citation type="submission" date="2018-05" db="EMBL/GenBank/DDBJ databases">
        <authorList>
            <person name="Lanie J.A."/>
            <person name="Ng W.-L."/>
            <person name="Kazmierczak K.M."/>
            <person name="Andrzejewski T.M."/>
            <person name="Davidsen T.M."/>
            <person name="Wayne K.J."/>
            <person name="Tettelin H."/>
            <person name="Glass J.I."/>
            <person name="Rusch D."/>
            <person name="Podicherti R."/>
            <person name="Tsui H.-C.T."/>
            <person name="Winkler M.E."/>
        </authorList>
    </citation>
    <scope>NUCLEOTIDE SEQUENCE</scope>
</reference>
<dbReference type="Gene3D" id="1.10.10.160">
    <property type="match status" value="1"/>
</dbReference>
<sequence length="220" mass="25765">VLYQFHSNRLEELAEQLITTLAKPMAGPLTPETLVVHGTGTRQWLSLQIATQQGIAGNLEYLFPAEFIWWLYRRQLPEVPITNAFDLPTLTWRVLAQLENQGELPTHETLTQYLSTTDEHGRWHLARRLARMYEQYLLYRPDWITRWEQGHDAKDWQASLWRQLMRHGDDRHWLALQPALYRSLDVHSTAINLPSRLSLFALPTLSPGYLQTLQRVSEQT</sequence>
<evidence type="ECO:0000256" key="7">
    <source>
        <dbReference type="ARBA" id="ARBA00022840"/>
    </source>
</evidence>
<dbReference type="SUPFAM" id="SSF52540">
    <property type="entry name" value="P-loop containing nucleoside triphosphate hydrolases"/>
    <property type="match status" value="1"/>
</dbReference>
<keyword evidence="9" id="KW-0234">DNA repair</keyword>
<proteinExistence type="predicted"/>
<evidence type="ECO:0000256" key="4">
    <source>
        <dbReference type="ARBA" id="ARBA00022801"/>
    </source>
</evidence>